<dbReference type="GO" id="GO:0009486">
    <property type="term" value="F:cytochrome bo3 ubiquinol oxidase activity"/>
    <property type="evidence" value="ECO:0007669"/>
    <property type="project" value="InterPro"/>
</dbReference>
<protein>
    <recommendedName>
        <fullName evidence="4">Cytochrome bo(3) ubiquinol oxidase subunit 4</fullName>
    </recommendedName>
    <alternativeName>
        <fullName evidence="16">Cytochrome o ubiquinol oxidase subunit 4</fullName>
    </alternativeName>
    <alternativeName>
        <fullName evidence="13">Oxidase bo(3) subunit 4</fullName>
    </alternativeName>
    <alternativeName>
        <fullName evidence="14">Ubiquinol oxidase polypeptide IV</fullName>
    </alternativeName>
    <alternativeName>
        <fullName evidence="15">Ubiquinol oxidase subunit 4</fullName>
    </alternativeName>
</protein>
<dbReference type="InterPro" id="IPR014210">
    <property type="entry name" value="Cyt_o_ubiqinol_oxidase_su4"/>
</dbReference>
<gene>
    <name evidence="18" type="ORF">SAMN05444339_10186</name>
</gene>
<keyword evidence="11 17" id="KW-0472">Membrane</keyword>
<evidence type="ECO:0000256" key="9">
    <source>
        <dbReference type="ARBA" id="ARBA00022989"/>
    </source>
</evidence>
<reference evidence="19" key="1">
    <citation type="submission" date="2016-11" db="EMBL/GenBank/DDBJ databases">
        <authorList>
            <person name="Varghese N."/>
            <person name="Submissions S."/>
        </authorList>
    </citation>
    <scope>NUCLEOTIDE SEQUENCE [LARGE SCALE GENOMIC DNA]</scope>
    <source>
        <strain evidence="19">DSM 29326</strain>
    </source>
</reference>
<dbReference type="STRING" id="366533.SAMN05444339_10186"/>
<dbReference type="InterPro" id="IPR005171">
    <property type="entry name" value="Cyt_c_oxidase_su4_prok"/>
</dbReference>
<evidence type="ECO:0000256" key="2">
    <source>
        <dbReference type="ARBA" id="ARBA00008079"/>
    </source>
</evidence>
<dbReference type="GO" id="GO:0015990">
    <property type="term" value="P:electron transport coupled proton transport"/>
    <property type="evidence" value="ECO:0007669"/>
    <property type="project" value="InterPro"/>
</dbReference>
<dbReference type="AlphaFoldDB" id="A0A1M4SPA4"/>
<dbReference type="GO" id="GO:0015078">
    <property type="term" value="F:proton transmembrane transporter activity"/>
    <property type="evidence" value="ECO:0007669"/>
    <property type="project" value="TreeGrafter"/>
</dbReference>
<evidence type="ECO:0000256" key="14">
    <source>
        <dbReference type="ARBA" id="ARBA00030211"/>
    </source>
</evidence>
<dbReference type="GO" id="GO:0005886">
    <property type="term" value="C:plasma membrane"/>
    <property type="evidence" value="ECO:0007669"/>
    <property type="project" value="UniProtKB-SubCell"/>
</dbReference>
<evidence type="ECO:0000256" key="3">
    <source>
        <dbReference type="ARBA" id="ARBA00011700"/>
    </source>
</evidence>
<evidence type="ECO:0000256" key="6">
    <source>
        <dbReference type="ARBA" id="ARBA00022475"/>
    </source>
</evidence>
<evidence type="ECO:0000256" key="16">
    <source>
        <dbReference type="ARBA" id="ARBA00032185"/>
    </source>
</evidence>
<comment type="function">
    <text evidence="12">Cytochrome bo(3) ubiquinol terminal oxidase is the component of the aerobic respiratory chain of E.coli that predominates when cells are grown at high aeration. Has proton pump activity across the membrane in addition to electron transfer, pumping 2 protons/electron.</text>
</comment>
<evidence type="ECO:0000256" key="8">
    <source>
        <dbReference type="ARBA" id="ARBA00022982"/>
    </source>
</evidence>
<dbReference type="OrthoDB" id="2375888at2"/>
<dbReference type="Pfam" id="PF03626">
    <property type="entry name" value="COX4_pro"/>
    <property type="match status" value="1"/>
</dbReference>
<evidence type="ECO:0000256" key="13">
    <source>
        <dbReference type="ARBA" id="ARBA00030071"/>
    </source>
</evidence>
<feature type="transmembrane region" description="Helical" evidence="17">
    <location>
        <begin position="20"/>
        <end position="38"/>
    </location>
</feature>
<keyword evidence="6" id="KW-1003">Cell membrane</keyword>
<keyword evidence="19" id="KW-1185">Reference proteome</keyword>
<dbReference type="InterPro" id="IPR050968">
    <property type="entry name" value="Cytochrome_c_oxidase_bac_sub4"/>
</dbReference>
<sequence>MSSHDTHDHAAHDHGTIRSYVTGFVLAVILTVIPFYVVMTGGLPSRDLTVFVVLATATVQIVVHMYYFLHMKPGTEGGWSMISLIFTLIILGIMLAGSVWVMYHLNANMMPMQPDM</sequence>
<organism evidence="18 19">
    <name type="scientific">Loktanella atrilutea</name>
    <dbReference type="NCBI Taxonomy" id="366533"/>
    <lineage>
        <taxon>Bacteria</taxon>
        <taxon>Pseudomonadati</taxon>
        <taxon>Pseudomonadota</taxon>
        <taxon>Alphaproteobacteria</taxon>
        <taxon>Rhodobacterales</taxon>
        <taxon>Roseobacteraceae</taxon>
        <taxon>Loktanella</taxon>
    </lineage>
</organism>
<evidence type="ECO:0000256" key="12">
    <source>
        <dbReference type="ARBA" id="ARBA00025694"/>
    </source>
</evidence>
<evidence type="ECO:0000313" key="18">
    <source>
        <dbReference type="EMBL" id="SHE33777.1"/>
    </source>
</evidence>
<feature type="transmembrane region" description="Helical" evidence="17">
    <location>
        <begin position="81"/>
        <end position="103"/>
    </location>
</feature>
<dbReference type="PANTHER" id="PTHR36835:SF1">
    <property type="entry name" value="CYTOCHROME BO(3) UBIQUINOL OXIDASE SUBUNIT 4"/>
    <property type="match status" value="1"/>
</dbReference>
<proteinExistence type="inferred from homology"/>
<evidence type="ECO:0000256" key="10">
    <source>
        <dbReference type="ARBA" id="ARBA00023002"/>
    </source>
</evidence>
<accession>A0A1M4SPA4</accession>
<evidence type="ECO:0000256" key="1">
    <source>
        <dbReference type="ARBA" id="ARBA00004651"/>
    </source>
</evidence>
<evidence type="ECO:0000256" key="4">
    <source>
        <dbReference type="ARBA" id="ARBA00014689"/>
    </source>
</evidence>
<comment type="subcellular location">
    <subcellularLocation>
        <location evidence="1">Cell membrane</location>
        <topology evidence="1">Multi-pass membrane protein</topology>
    </subcellularLocation>
</comment>
<dbReference type="GO" id="GO:0009319">
    <property type="term" value="C:cytochrome o ubiquinol oxidase complex"/>
    <property type="evidence" value="ECO:0007669"/>
    <property type="project" value="TreeGrafter"/>
</dbReference>
<evidence type="ECO:0000313" key="19">
    <source>
        <dbReference type="Proteomes" id="UP000183987"/>
    </source>
</evidence>
<keyword evidence="5" id="KW-0813">Transport</keyword>
<keyword evidence="7 17" id="KW-0812">Transmembrane</keyword>
<comment type="similarity">
    <text evidence="2">Belongs to the cytochrome c oxidase bacterial subunit 4 family.</text>
</comment>
<dbReference type="RefSeq" id="WP_072855246.1">
    <property type="nucleotide sequence ID" value="NZ_FQUE01000001.1"/>
</dbReference>
<comment type="subunit">
    <text evidence="3">Heterooctamer of two A chains, two B chains, two C chains and two D chains.</text>
</comment>
<evidence type="ECO:0000256" key="7">
    <source>
        <dbReference type="ARBA" id="ARBA00022692"/>
    </source>
</evidence>
<evidence type="ECO:0000256" key="17">
    <source>
        <dbReference type="SAM" id="Phobius"/>
    </source>
</evidence>
<dbReference type="EMBL" id="FQUE01000001">
    <property type="protein sequence ID" value="SHE33777.1"/>
    <property type="molecule type" value="Genomic_DNA"/>
</dbReference>
<evidence type="ECO:0000256" key="15">
    <source>
        <dbReference type="ARBA" id="ARBA00031887"/>
    </source>
</evidence>
<feature type="transmembrane region" description="Helical" evidence="17">
    <location>
        <begin position="50"/>
        <end position="69"/>
    </location>
</feature>
<keyword evidence="10" id="KW-0560">Oxidoreductase</keyword>
<evidence type="ECO:0000256" key="11">
    <source>
        <dbReference type="ARBA" id="ARBA00023136"/>
    </source>
</evidence>
<evidence type="ECO:0000256" key="5">
    <source>
        <dbReference type="ARBA" id="ARBA00022448"/>
    </source>
</evidence>
<keyword evidence="9 17" id="KW-1133">Transmembrane helix</keyword>
<dbReference type="NCBIfam" id="TIGR02847">
    <property type="entry name" value="CyoD"/>
    <property type="match status" value="1"/>
</dbReference>
<dbReference type="GO" id="GO:0019646">
    <property type="term" value="P:aerobic electron transport chain"/>
    <property type="evidence" value="ECO:0007669"/>
    <property type="project" value="TreeGrafter"/>
</dbReference>
<name>A0A1M4SPA4_LOKAT</name>
<dbReference type="Proteomes" id="UP000183987">
    <property type="component" value="Unassembled WGS sequence"/>
</dbReference>
<keyword evidence="8" id="KW-0249">Electron transport</keyword>
<dbReference type="PANTHER" id="PTHR36835">
    <property type="entry name" value="CYTOCHROME BO(3) UBIQUINOL OXIDASE SUBUNIT 4"/>
    <property type="match status" value="1"/>
</dbReference>